<name>A0A453SK13_AEGTS</name>
<reference evidence="1" key="4">
    <citation type="submission" date="2019-03" db="UniProtKB">
        <authorList>
            <consortium name="EnsemblPlants"/>
        </authorList>
    </citation>
    <scope>IDENTIFICATION</scope>
</reference>
<protein>
    <submittedName>
        <fullName evidence="1">Uncharacterized protein</fullName>
    </submittedName>
</protein>
<dbReference type="AlphaFoldDB" id="A0A453SK13"/>
<sequence>MFVMLPMLFFWHMRIQRCPDGTYVIHLQACREDPRRQCRILQSFWHPELSIQLGQAWLLILANYF</sequence>
<dbReference type="Proteomes" id="UP000015105">
    <property type="component" value="Chromosome 7D"/>
</dbReference>
<reference evidence="1" key="5">
    <citation type="journal article" date="2021" name="G3 (Bethesda)">
        <title>Aegilops tauschii genome assembly Aet v5.0 features greater sequence contiguity and improved annotation.</title>
        <authorList>
            <person name="Wang L."/>
            <person name="Zhu T."/>
            <person name="Rodriguez J.C."/>
            <person name="Deal K.R."/>
            <person name="Dubcovsky J."/>
            <person name="McGuire P.E."/>
            <person name="Lux T."/>
            <person name="Spannagl M."/>
            <person name="Mayer K.F.X."/>
            <person name="Baldrich P."/>
            <person name="Meyers B.C."/>
            <person name="Huo N."/>
            <person name="Gu Y.Q."/>
            <person name="Zhou H."/>
            <person name="Devos K.M."/>
            <person name="Bennetzen J.L."/>
            <person name="Unver T."/>
            <person name="Budak H."/>
            <person name="Gulick P.J."/>
            <person name="Galiba G."/>
            <person name="Kalapos B."/>
            <person name="Nelson D.R."/>
            <person name="Li P."/>
            <person name="You F.M."/>
            <person name="Luo M.C."/>
            <person name="Dvorak J."/>
        </authorList>
    </citation>
    <scope>NUCLEOTIDE SEQUENCE [LARGE SCALE GENOMIC DNA]</scope>
    <source>
        <strain evidence="1">cv. AL8/78</strain>
    </source>
</reference>
<proteinExistence type="predicted"/>
<accession>A0A453SK13</accession>
<dbReference type="EnsemblPlants" id="AET7Gv20966700.8">
    <property type="protein sequence ID" value="AET7Gv20966700.8"/>
    <property type="gene ID" value="AET7Gv20966700"/>
</dbReference>
<evidence type="ECO:0000313" key="2">
    <source>
        <dbReference type="Proteomes" id="UP000015105"/>
    </source>
</evidence>
<reference evidence="2" key="2">
    <citation type="journal article" date="2017" name="Nat. Plants">
        <title>The Aegilops tauschii genome reveals multiple impacts of transposons.</title>
        <authorList>
            <person name="Zhao G."/>
            <person name="Zou C."/>
            <person name="Li K."/>
            <person name="Wang K."/>
            <person name="Li T."/>
            <person name="Gao L."/>
            <person name="Zhang X."/>
            <person name="Wang H."/>
            <person name="Yang Z."/>
            <person name="Liu X."/>
            <person name="Jiang W."/>
            <person name="Mao L."/>
            <person name="Kong X."/>
            <person name="Jiao Y."/>
            <person name="Jia J."/>
        </authorList>
    </citation>
    <scope>NUCLEOTIDE SEQUENCE [LARGE SCALE GENOMIC DNA]</scope>
    <source>
        <strain evidence="2">cv. AL8/78</strain>
    </source>
</reference>
<organism evidence="1 2">
    <name type="scientific">Aegilops tauschii subsp. strangulata</name>
    <name type="common">Goatgrass</name>
    <dbReference type="NCBI Taxonomy" id="200361"/>
    <lineage>
        <taxon>Eukaryota</taxon>
        <taxon>Viridiplantae</taxon>
        <taxon>Streptophyta</taxon>
        <taxon>Embryophyta</taxon>
        <taxon>Tracheophyta</taxon>
        <taxon>Spermatophyta</taxon>
        <taxon>Magnoliopsida</taxon>
        <taxon>Liliopsida</taxon>
        <taxon>Poales</taxon>
        <taxon>Poaceae</taxon>
        <taxon>BOP clade</taxon>
        <taxon>Pooideae</taxon>
        <taxon>Triticodae</taxon>
        <taxon>Triticeae</taxon>
        <taxon>Triticinae</taxon>
        <taxon>Aegilops</taxon>
    </lineage>
</organism>
<keyword evidence="2" id="KW-1185">Reference proteome</keyword>
<reference evidence="2" key="1">
    <citation type="journal article" date="2014" name="Science">
        <title>Ancient hybridizations among the ancestral genomes of bread wheat.</title>
        <authorList>
            <consortium name="International Wheat Genome Sequencing Consortium,"/>
            <person name="Marcussen T."/>
            <person name="Sandve S.R."/>
            <person name="Heier L."/>
            <person name="Spannagl M."/>
            <person name="Pfeifer M."/>
            <person name="Jakobsen K.S."/>
            <person name="Wulff B.B."/>
            <person name="Steuernagel B."/>
            <person name="Mayer K.F."/>
            <person name="Olsen O.A."/>
        </authorList>
    </citation>
    <scope>NUCLEOTIDE SEQUENCE [LARGE SCALE GENOMIC DNA]</scope>
    <source>
        <strain evidence="2">cv. AL8/78</strain>
    </source>
</reference>
<dbReference type="Gramene" id="AET7Gv20966700.8">
    <property type="protein sequence ID" value="AET7Gv20966700.8"/>
    <property type="gene ID" value="AET7Gv20966700"/>
</dbReference>
<reference evidence="1" key="3">
    <citation type="journal article" date="2017" name="Nature">
        <title>Genome sequence of the progenitor of the wheat D genome Aegilops tauschii.</title>
        <authorList>
            <person name="Luo M.C."/>
            <person name="Gu Y.Q."/>
            <person name="Puiu D."/>
            <person name="Wang H."/>
            <person name="Twardziok S.O."/>
            <person name="Deal K.R."/>
            <person name="Huo N."/>
            <person name="Zhu T."/>
            <person name="Wang L."/>
            <person name="Wang Y."/>
            <person name="McGuire P.E."/>
            <person name="Liu S."/>
            <person name="Long H."/>
            <person name="Ramasamy R.K."/>
            <person name="Rodriguez J.C."/>
            <person name="Van S.L."/>
            <person name="Yuan L."/>
            <person name="Wang Z."/>
            <person name="Xia Z."/>
            <person name="Xiao L."/>
            <person name="Anderson O.D."/>
            <person name="Ouyang S."/>
            <person name="Liang Y."/>
            <person name="Zimin A.V."/>
            <person name="Pertea G."/>
            <person name="Qi P."/>
            <person name="Bennetzen J.L."/>
            <person name="Dai X."/>
            <person name="Dawson M.W."/>
            <person name="Muller H.G."/>
            <person name="Kugler K."/>
            <person name="Rivarola-Duarte L."/>
            <person name="Spannagl M."/>
            <person name="Mayer K.F.X."/>
            <person name="Lu F.H."/>
            <person name="Bevan M.W."/>
            <person name="Leroy P."/>
            <person name="Li P."/>
            <person name="You F.M."/>
            <person name="Sun Q."/>
            <person name="Liu Z."/>
            <person name="Lyons E."/>
            <person name="Wicker T."/>
            <person name="Salzberg S.L."/>
            <person name="Devos K.M."/>
            <person name="Dvorak J."/>
        </authorList>
    </citation>
    <scope>NUCLEOTIDE SEQUENCE [LARGE SCALE GENOMIC DNA]</scope>
    <source>
        <strain evidence="1">cv. AL8/78</strain>
    </source>
</reference>
<evidence type="ECO:0000313" key="1">
    <source>
        <dbReference type="EnsemblPlants" id="AET7Gv20966700.8"/>
    </source>
</evidence>